<organism evidence="2 3">
    <name type="scientific">Heyndrickxia camelliae</name>
    <dbReference type="NCBI Taxonomy" id="1707093"/>
    <lineage>
        <taxon>Bacteria</taxon>
        <taxon>Bacillati</taxon>
        <taxon>Bacillota</taxon>
        <taxon>Bacilli</taxon>
        <taxon>Bacillales</taxon>
        <taxon>Bacillaceae</taxon>
        <taxon>Heyndrickxia</taxon>
    </lineage>
</organism>
<dbReference type="InterPro" id="IPR039564">
    <property type="entry name" value="Peptidase_C39-like"/>
</dbReference>
<dbReference type="OrthoDB" id="1164310at2"/>
<evidence type="ECO:0000313" key="2">
    <source>
        <dbReference type="EMBL" id="PKR86354.1"/>
    </source>
</evidence>
<evidence type="ECO:0000313" key="3">
    <source>
        <dbReference type="Proteomes" id="UP000233440"/>
    </source>
</evidence>
<dbReference type="Pfam" id="PF13529">
    <property type="entry name" value="Peptidase_C39_2"/>
    <property type="match status" value="1"/>
</dbReference>
<name>A0A2N3LP74_9BACI</name>
<dbReference type="Proteomes" id="UP000233440">
    <property type="component" value="Unassembled WGS sequence"/>
</dbReference>
<comment type="caution">
    <text evidence="2">The sequence shown here is derived from an EMBL/GenBank/DDBJ whole genome shotgun (WGS) entry which is preliminary data.</text>
</comment>
<feature type="domain" description="Peptidase C39-like" evidence="1">
    <location>
        <begin position="3"/>
        <end position="39"/>
    </location>
</feature>
<dbReference type="Gene3D" id="3.90.70.10">
    <property type="entry name" value="Cysteine proteinases"/>
    <property type="match status" value="1"/>
</dbReference>
<sequence length="44" mass="4819">MCSGCEVTSLALFLNFYGVNRTKNELASHLSSVPLTYPNELKGN</sequence>
<proteinExistence type="predicted"/>
<accession>A0A2N3LP74</accession>
<gene>
    <name evidence="2" type="ORF">CWO92_04445</name>
</gene>
<reference evidence="2 3" key="1">
    <citation type="submission" date="2017-11" db="EMBL/GenBank/DDBJ databases">
        <title>Bacillus camelliae sp. nov., isolated from pu'er tea.</title>
        <authorList>
            <person name="Niu L."/>
        </authorList>
    </citation>
    <scope>NUCLEOTIDE SEQUENCE [LARGE SCALE GENOMIC DNA]</scope>
    <source>
        <strain evidence="2 3">7578-1</strain>
    </source>
</reference>
<dbReference type="EMBL" id="PIQO01000002">
    <property type="protein sequence ID" value="PKR86354.1"/>
    <property type="molecule type" value="Genomic_DNA"/>
</dbReference>
<evidence type="ECO:0000259" key="1">
    <source>
        <dbReference type="Pfam" id="PF13529"/>
    </source>
</evidence>
<dbReference type="AlphaFoldDB" id="A0A2N3LP74"/>
<keyword evidence="3" id="KW-1185">Reference proteome</keyword>
<protein>
    <recommendedName>
        <fullName evidence="1">Peptidase C39-like domain-containing protein</fullName>
    </recommendedName>
</protein>